<name>A0A1J6X0N2_9BACI</name>
<gene>
    <name evidence="1" type="ORF">BHE18_03325</name>
</gene>
<keyword evidence="2" id="KW-1185">Reference proteome</keyword>
<dbReference type="AlphaFoldDB" id="A0A1J6X0N2"/>
<evidence type="ECO:0000313" key="2">
    <source>
        <dbReference type="Proteomes" id="UP000182062"/>
    </source>
</evidence>
<dbReference type="EMBL" id="MINN01000074">
    <property type="protein sequence ID" value="OIU71705.1"/>
    <property type="molecule type" value="Genomic_DNA"/>
</dbReference>
<proteinExistence type="predicted"/>
<dbReference type="RefSeq" id="WP_071617375.1">
    <property type="nucleotide sequence ID" value="NZ_MINN01000074.1"/>
</dbReference>
<protein>
    <submittedName>
        <fullName evidence="1">Uncharacterized protein</fullName>
    </submittedName>
</protein>
<comment type="caution">
    <text evidence="1">The sequence shown here is derived from an EMBL/GenBank/DDBJ whole genome shotgun (WGS) entry which is preliminary data.</text>
</comment>
<accession>A0A1J6X0N2</accession>
<dbReference type="Proteomes" id="UP000182062">
    <property type="component" value="Unassembled WGS sequence"/>
</dbReference>
<reference evidence="1 2" key="1">
    <citation type="submission" date="2016-09" db="EMBL/GenBank/DDBJ databases">
        <title>Bacillus aquimaris SAMM genome sequence reveals colonization and biosurfactant production capacities.</title>
        <authorList>
            <person name="Waghmode S.R."/>
            <person name="Suryavanshi M.V."/>
        </authorList>
    </citation>
    <scope>NUCLEOTIDE SEQUENCE [LARGE SCALE GENOMIC DNA]</scope>
    <source>
        <strain evidence="1 2">SAMM</strain>
    </source>
</reference>
<sequence length="65" mass="8029">MYDRFYYQKWQIYYQKIRFYYHKSAIYYKKHKYIIKTMLSSLWIPGGVYTRKPNGTGSTRLEKAG</sequence>
<evidence type="ECO:0000313" key="1">
    <source>
        <dbReference type="EMBL" id="OIU71705.1"/>
    </source>
</evidence>
<organism evidence="1 2">
    <name type="scientific">Rossellomorea aquimaris</name>
    <dbReference type="NCBI Taxonomy" id="189382"/>
    <lineage>
        <taxon>Bacteria</taxon>
        <taxon>Bacillati</taxon>
        <taxon>Bacillota</taxon>
        <taxon>Bacilli</taxon>
        <taxon>Bacillales</taxon>
        <taxon>Bacillaceae</taxon>
        <taxon>Rossellomorea</taxon>
    </lineage>
</organism>